<dbReference type="InterPro" id="IPR009845">
    <property type="entry name" value="DUF1405"/>
</dbReference>
<evidence type="ECO:0000256" key="1">
    <source>
        <dbReference type="SAM" id="Phobius"/>
    </source>
</evidence>
<reference evidence="2 3" key="1">
    <citation type="journal article" date="2019" name="Int. J. Syst. Evol. Microbiol.">
        <title>The Global Catalogue of Microorganisms (GCM) 10K type strain sequencing project: providing services to taxonomists for standard genome sequencing and annotation.</title>
        <authorList>
            <consortium name="The Broad Institute Genomics Platform"/>
            <consortium name="The Broad Institute Genome Sequencing Center for Infectious Disease"/>
            <person name="Wu L."/>
            <person name="Ma J."/>
        </authorList>
    </citation>
    <scope>NUCLEOTIDE SEQUENCE [LARGE SCALE GENOMIC DNA]</scope>
    <source>
        <strain evidence="2 3">Y73</strain>
    </source>
</reference>
<proteinExistence type="predicted"/>
<keyword evidence="1" id="KW-0812">Transmembrane</keyword>
<sequence length="251" mass="27296">MDIVGALGREPPDRESLPRWVAPLPKFLENVAFRFVWVVVAINLLGTAFGFWYYRFQFQEVPVEMWPFVPDSPAATLLIALALAAWALGRSSDTLAALAFFGNVKLGLWTPYVLAVFHPQFLANSGPAMYAFLFVSHLAMVVQAFVLHRITDFPLKAVAVATAWYTVDLLMDYFVPVIGEVTHTSLPYADADPWFTTTVLQVAAAGAVALTVIPVFWTLGTHAETLRLDVVSDGAAGDNATGDGTTDDDGG</sequence>
<dbReference type="Proteomes" id="UP001596333">
    <property type="component" value="Unassembled WGS sequence"/>
</dbReference>
<feature type="transmembrane region" description="Helical" evidence="1">
    <location>
        <begin position="95"/>
        <end position="117"/>
    </location>
</feature>
<evidence type="ECO:0000313" key="3">
    <source>
        <dbReference type="Proteomes" id="UP001596333"/>
    </source>
</evidence>
<feature type="transmembrane region" description="Helical" evidence="1">
    <location>
        <begin position="199"/>
        <end position="219"/>
    </location>
</feature>
<keyword evidence="3" id="KW-1185">Reference proteome</keyword>
<dbReference type="RefSeq" id="WP_379769267.1">
    <property type="nucleotide sequence ID" value="NZ_JBHSXI010000012.1"/>
</dbReference>
<keyword evidence="1" id="KW-0472">Membrane</keyword>
<dbReference type="EMBL" id="JBHSXI010000012">
    <property type="protein sequence ID" value="MFC6889801.1"/>
    <property type="molecule type" value="Genomic_DNA"/>
</dbReference>
<feature type="transmembrane region" description="Helical" evidence="1">
    <location>
        <begin position="129"/>
        <end position="147"/>
    </location>
</feature>
<keyword evidence="1" id="KW-1133">Transmembrane helix</keyword>
<protein>
    <submittedName>
        <fullName evidence="2">DUF1405 domain-containing protein</fullName>
    </submittedName>
</protein>
<feature type="transmembrane region" description="Helical" evidence="1">
    <location>
        <begin position="35"/>
        <end position="54"/>
    </location>
</feature>
<comment type="caution">
    <text evidence="2">The sequence shown here is derived from an EMBL/GenBank/DDBJ whole genome shotgun (WGS) entry which is preliminary data.</text>
</comment>
<accession>A0ABD5UKJ2</accession>
<feature type="transmembrane region" description="Helical" evidence="1">
    <location>
        <begin position="66"/>
        <end position="88"/>
    </location>
</feature>
<feature type="transmembrane region" description="Helical" evidence="1">
    <location>
        <begin position="159"/>
        <end position="179"/>
    </location>
</feature>
<dbReference type="PANTHER" id="PTHR40042">
    <property type="entry name" value="HYPOTHETICAL MEMBRANE SPANNING PROTEIN"/>
    <property type="match status" value="1"/>
</dbReference>
<dbReference type="AlphaFoldDB" id="A0ABD5UKJ2"/>
<evidence type="ECO:0000313" key="2">
    <source>
        <dbReference type="EMBL" id="MFC6889801.1"/>
    </source>
</evidence>
<organism evidence="2 3">
    <name type="scientific">Halorubrum trueperi</name>
    <dbReference type="NCBI Taxonomy" id="2004704"/>
    <lineage>
        <taxon>Archaea</taxon>
        <taxon>Methanobacteriati</taxon>
        <taxon>Methanobacteriota</taxon>
        <taxon>Stenosarchaea group</taxon>
        <taxon>Halobacteria</taxon>
        <taxon>Halobacteriales</taxon>
        <taxon>Haloferacaceae</taxon>
        <taxon>Halorubrum</taxon>
    </lineage>
</organism>
<gene>
    <name evidence="2" type="ORF">ACFQEY_12340</name>
</gene>
<dbReference type="PANTHER" id="PTHR40042:SF1">
    <property type="entry name" value="DUF1405 DOMAIN-CONTAINING PROTEIN"/>
    <property type="match status" value="1"/>
</dbReference>
<dbReference type="Pfam" id="PF07187">
    <property type="entry name" value="DUF1405"/>
    <property type="match status" value="1"/>
</dbReference>
<name>A0ABD5UKJ2_9EURY</name>